<organism evidence="8 9">
    <name type="scientific">Dovyalis caffra</name>
    <dbReference type="NCBI Taxonomy" id="77055"/>
    <lineage>
        <taxon>Eukaryota</taxon>
        <taxon>Viridiplantae</taxon>
        <taxon>Streptophyta</taxon>
        <taxon>Embryophyta</taxon>
        <taxon>Tracheophyta</taxon>
        <taxon>Spermatophyta</taxon>
        <taxon>Magnoliopsida</taxon>
        <taxon>eudicotyledons</taxon>
        <taxon>Gunneridae</taxon>
        <taxon>Pentapetalae</taxon>
        <taxon>rosids</taxon>
        <taxon>fabids</taxon>
        <taxon>Malpighiales</taxon>
        <taxon>Salicaceae</taxon>
        <taxon>Flacourtieae</taxon>
        <taxon>Dovyalis</taxon>
    </lineage>
</organism>
<evidence type="ECO:0000256" key="3">
    <source>
        <dbReference type="ARBA" id="ARBA00022692"/>
    </source>
</evidence>
<dbReference type="GO" id="GO:0016887">
    <property type="term" value="F:ATP hydrolysis activity"/>
    <property type="evidence" value="ECO:0007669"/>
    <property type="project" value="InterPro"/>
</dbReference>
<evidence type="ECO:0000256" key="6">
    <source>
        <dbReference type="SAM" id="MobiDB-lite"/>
    </source>
</evidence>
<keyword evidence="5" id="KW-0472">Membrane</keyword>
<dbReference type="Gene3D" id="3.40.50.300">
    <property type="entry name" value="P-loop containing nucleotide triphosphate hydrolases"/>
    <property type="match status" value="1"/>
</dbReference>
<keyword evidence="3" id="KW-0812">Transmembrane</keyword>
<dbReference type="EMBL" id="CAWUPB010001173">
    <property type="protein sequence ID" value="CAK7346817.1"/>
    <property type="molecule type" value="Genomic_DNA"/>
</dbReference>
<evidence type="ECO:0000259" key="7">
    <source>
        <dbReference type="Pfam" id="PF00005"/>
    </source>
</evidence>
<dbReference type="PANTHER" id="PTHR48041:SF66">
    <property type="entry name" value="ABC TRANSPORTER G FAMILY MEMBER 22-LIKE ISOFORM X1"/>
    <property type="match status" value="1"/>
</dbReference>
<keyword evidence="4" id="KW-1133">Transmembrane helix</keyword>
<evidence type="ECO:0000256" key="4">
    <source>
        <dbReference type="ARBA" id="ARBA00022989"/>
    </source>
</evidence>
<protein>
    <recommendedName>
        <fullName evidence="7">ABC transporter domain-containing protein</fullName>
    </recommendedName>
</protein>
<dbReference type="SUPFAM" id="SSF52540">
    <property type="entry name" value="P-loop containing nucleoside triphosphate hydrolases"/>
    <property type="match status" value="1"/>
</dbReference>
<dbReference type="GO" id="GO:0016020">
    <property type="term" value="C:membrane"/>
    <property type="evidence" value="ECO:0007669"/>
    <property type="project" value="UniProtKB-SubCell"/>
</dbReference>
<sequence>MEVNKELKLEHSERIDSLREAASFQGSTGKDASTIPTWGFVYKSSSTILPYNSKDEDKVTSQRKSFDIETGFIVSEGSSNESCHSFPPACRATVSSEELPDVKRLQGPNCRDSELGGPSPPDDSDDSGSSKWKKLQIGPSLPIFLKFQDVKYNVETKGEKTFKKQKHILHGITGSVQPGEVLALMGPSGSGKTTLLNLLSGRVKLNSGTITYNEQKYNKSLKRRYVNLAYTEIKYSEMVLKVQFNNKVGETGLAT</sequence>
<dbReference type="GO" id="GO:0042626">
    <property type="term" value="F:ATPase-coupled transmembrane transporter activity"/>
    <property type="evidence" value="ECO:0007669"/>
    <property type="project" value="TreeGrafter"/>
</dbReference>
<reference evidence="8 9" key="1">
    <citation type="submission" date="2024-01" db="EMBL/GenBank/DDBJ databases">
        <authorList>
            <person name="Waweru B."/>
        </authorList>
    </citation>
    <scope>NUCLEOTIDE SEQUENCE [LARGE SCALE GENOMIC DNA]</scope>
</reference>
<evidence type="ECO:0000313" key="9">
    <source>
        <dbReference type="Proteomes" id="UP001314170"/>
    </source>
</evidence>
<keyword evidence="9" id="KW-1185">Reference proteome</keyword>
<evidence type="ECO:0000313" key="8">
    <source>
        <dbReference type="EMBL" id="CAK7346817.1"/>
    </source>
</evidence>
<keyword evidence="2" id="KW-0813">Transport</keyword>
<accession>A0AAV1S7C5</accession>
<name>A0AAV1S7C5_9ROSI</name>
<dbReference type="Proteomes" id="UP001314170">
    <property type="component" value="Unassembled WGS sequence"/>
</dbReference>
<evidence type="ECO:0000256" key="5">
    <source>
        <dbReference type="ARBA" id="ARBA00023136"/>
    </source>
</evidence>
<dbReference type="Pfam" id="PF00005">
    <property type="entry name" value="ABC_tran"/>
    <property type="match status" value="1"/>
</dbReference>
<dbReference type="InterPro" id="IPR003439">
    <property type="entry name" value="ABC_transporter-like_ATP-bd"/>
</dbReference>
<evidence type="ECO:0000256" key="2">
    <source>
        <dbReference type="ARBA" id="ARBA00022448"/>
    </source>
</evidence>
<feature type="domain" description="ABC transporter" evidence="7">
    <location>
        <begin position="169"/>
        <end position="226"/>
    </location>
</feature>
<gene>
    <name evidence="8" type="ORF">DCAF_LOCUS19495</name>
</gene>
<dbReference type="GO" id="GO:0005524">
    <property type="term" value="F:ATP binding"/>
    <property type="evidence" value="ECO:0007669"/>
    <property type="project" value="InterPro"/>
</dbReference>
<proteinExistence type="predicted"/>
<dbReference type="PANTHER" id="PTHR48041">
    <property type="entry name" value="ABC TRANSPORTER G FAMILY MEMBER 28"/>
    <property type="match status" value="1"/>
</dbReference>
<dbReference type="AlphaFoldDB" id="A0AAV1S7C5"/>
<comment type="caution">
    <text evidence="8">The sequence shown here is derived from an EMBL/GenBank/DDBJ whole genome shotgun (WGS) entry which is preliminary data.</text>
</comment>
<feature type="region of interest" description="Disordered" evidence="6">
    <location>
        <begin position="97"/>
        <end position="133"/>
    </location>
</feature>
<dbReference type="InterPro" id="IPR027417">
    <property type="entry name" value="P-loop_NTPase"/>
</dbReference>
<evidence type="ECO:0000256" key="1">
    <source>
        <dbReference type="ARBA" id="ARBA00004141"/>
    </source>
</evidence>
<comment type="subcellular location">
    <subcellularLocation>
        <location evidence="1">Membrane</location>
        <topology evidence="1">Multi-pass membrane protein</topology>
    </subcellularLocation>
</comment>
<dbReference type="InterPro" id="IPR050352">
    <property type="entry name" value="ABCG_transporters"/>
</dbReference>